<name>A0AAE0HMT2_9PEZI</name>
<proteinExistence type="predicted"/>
<evidence type="ECO:0000313" key="1">
    <source>
        <dbReference type="EMBL" id="KAK3299097.1"/>
    </source>
</evidence>
<evidence type="ECO:0000313" key="2">
    <source>
        <dbReference type="Proteomes" id="UP001278766"/>
    </source>
</evidence>
<keyword evidence="2" id="KW-1185">Reference proteome</keyword>
<comment type="caution">
    <text evidence="1">The sequence shown here is derived from an EMBL/GenBank/DDBJ whole genome shotgun (WGS) entry which is preliminary data.</text>
</comment>
<reference evidence="1" key="1">
    <citation type="journal article" date="2023" name="Mol. Phylogenet. Evol.">
        <title>Genome-scale phylogeny and comparative genomics of the fungal order Sordariales.</title>
        <authorList>
            <person name="Hensen N."/>
            <person name="Bonometti L."/>
            <person name="Westerberg I."/>
            <person name="Brannstrom I.O."/>
            <person name="Guillou S."/>
            <person name="Cros-Aarteil S."/>
            <person name="Calhoun S."/>
            <person name="Haridas S."/>
            <person name="Kuo A."/>
            <person name="Mondo S."/>
            <person name="Pangilinan J."/>
            <person name="Riley R."/>
            <person name="LaButti K."/>
            <person name="Andreopoulos B."/>
            <person name="Lipzen A."/>
            <person name="Chen C."/>
            <person name="Yan M."/>
            <person name="Daum C."/>
            <person name="Ng V."/>
            <person name="Clum A."/>
            <person name="Steindorff A."/>
            <person name="Ohm R.A."/>
            <person name="Martin F."/>
            <person name="Silar P."/>
            <person name="Natvig D.O."/>
            <person name="Lalanne C."/>
            <person name="Gautier V."/>
            <person name="Ament-Velasquez S.L."/>
            <person name="Kruys A."/>
            <person name="Hutchinson M.I."/>
            <person name="Powell A.J."/>
            <person name="Barry K."/>
            <person name="Miller A.N."/>
            <person name="Grigoriev I.V."/>
            <person name="Debuchy R."/>
            <person name="Gladieux P."/>
            <person name="Hiltunen Thoren M."/>
            <person name="Johannesson H."/>
        </authorList>
    </citation>
    <scope>NUCLEOTIDE SEQUENCE</scope>
    <source>
        <strain evidence="1">CBS 168.71</strain>
    </source>
</reference>
<sequence>MWDGWEQNPTAARFAHVGFWTAGCSLLTAPYVIHGQAVSCIACMVRCNTHLVGHLPCKPRRVAALAYHCLNIDFDRKTGGDQWVRLLVALCSCASGHPGPGALDLGRGTLGLLFSPLRLSGVLWTGLATLGMFARERGIQNSQGIAGLPHGLKKGTAVLASNNLGQRRTRWGSDRVWREFISPTRRRPLLAVV</sequence>
<dbReference type="Proteomes" id="UP001278766">
    <property type="component" value="Unassembled WGS sequence"/>
</dbReference>
<organism evidence="1 2">
    <name type="scientific">Chaetomium fimeti</name>
    <dbReference type="NCBI Taxonomy" id="1854472"/>
    <lineage>
        <taxon>Eukaryota</taxon>
        <taxon>Fungi</taxon>
        <taxon>Dikarya</taxon>
        <taxon>Ascomycota</taxon>
        <taxon>Pezizomycotina</taxon>
        <taxon>Sordariomycetes</taxon>
        <taxon>Sordariomycetidae</taxon>
        <taxon>Sordariales</taxon>
        <taxon>Chaetomiaceae</taxon>
        <taxon>Chaetomium</taxon>
    </lineage>
</organism>
<gene>
    <name evidence="1" type="ORF">B0H64DRAFT_91011</name>
</gene>
<accession>A0AAE0HMT2</accession>
<dbReference type="RefSeq" id="XP_062662611.1">
    <property type="nucleotide sequence ID" value="XM_062808957.1"/>
</dbReference>
<dbReference type="GeneID" id="87845905"/>
<reference evidence="1" key="2">
    <citation type="submission" date="2023-06" db="EMBL/GenBank/DDBJ databases">
        <authorList>
            <consortium name="Lawrence Berkeley National Laboratory"/>
            <person name="Haridas S."/>
            <person name="Hensen N."/>
            <person name="Bonometti L."/>
            <person name="Westerberg I."/>
            <person name="Brannstrom I.O."/>
            <person name="Guillou S."/>
            <person name="Cros-Aarteil S."/>
            <person name="Calhoun S."/>
            <person name="Kuo A."/>
            <person name="Mondo S."/>
            <person name="Pangilinan J."/>
            <person name="Riley R."/>
            <person name="Labutti K."/>
            <person name="Andreopoulos B."/>
            <person name="Lipzen A."/>
            <person name="Chen C."/>
            <person name="Yanf M."/>
            <person name="Daum C."/>
            <person name="Ng V."/>
            <person name="Clum A."/>
            <person name="Steindorff A."/>
            <person name="Ohm R."/>
            <person name="Martin F."/>
            <person name="Silar P."/>
            <person name="Natvig D."/>
            <person name="Lalanne C."/>
            <person name="Gautier V."/>
            <person name="Ament-Velasquez S.L."/>
            <person name="Kruys A."/>
            <person name="Hutchinson M.I."/>
            <person name="Powell A.J."/>
            <person name="Barry K."/>
            <person name="Miller A.N."/>
            <person name="Grigoriev I.V."/>
            <person name="Debuchy R."/>
            <person name="Gladieux P."/>
            <person name="Thoren M.H."/>
            <person name="Johannesson H."/>
        </authorList>
    </citation>
    <scope>NUCLEOTIDE SEQUENCE</scope>
    <source>
        <strain evidence="1">CBS 168.71</strain>
    </source>
</reference>
<dbReference type="AlphaFoldDB" id="A0AAE0HMT2"/>
<protein>
    <submittedName>
        <fullName evidence="1">Uncharacterized protein</fullName>
    </submittedName>
</protein>
<dbReference type="EMBL" id="JAUEPN010000002">
    <property type="protein sequence ID" value="KAK3299097.1"/>
    <property type="molecule type" value="Genomic_DNA"/>
</dbReference>